<proteinExistence type="predicted"/>
<dbReference type="Gene3D" id="3.30.420.10">
    <property type="entry name" value="Ribonuclease H-like superfamily/Ribonuclease H"/>
    <property type="match status" value="1"/>
</dbReference>
<dbReference type="AlphaFoldDB" id="A0AAD6TA03"/>
<name>A0AAD6TA03_9AGAR</name>
<dbReference type="Proteomes" id="UP001218188">
    <property type="component" value="Unassembled WGS sequence"/>
</dbReference>
<feature type="non-terminal residue" evidence="1">
    <location>
        <position position="1"/>
    </location>
</feature>
<evidence type="ECO:0008006" key="3">
    <source>
        <dbReference type="Google" id="ProtNLM"/>
    </source>
</evidence>
<dbReference type="EMBL" id="JARJCM010000024">
    <property type="protein sequence ID" value="KAJ7040077.1"/>
    <property type="molecule type" value="Genomic_DNA"/>
</dbReference>
<dbReference type="InterPro" id="IPR036397">
    <property type="entry name" value="RNaseH_sf"/>
</dbReference>
<reference evidence="1" key="1">
    <citation type="submission" date="2023-03" db="EMBL/GenBank/DDBJ databases">
        <title>Massive genome expansion in bonnet fungi (Mycena s.s.) driven by repeated elements and novel gene families across ecological guilds.</title>
        <authorList>
            <consortium name="Lawrence Berkeley National Laboratory"/>
            <person name="Harder C.B."/>
            <person name="Miyauchi S."/>
            <person name="Viragh M."/>
            <person name="Kuo A."/>
            <person name="Thoen E."/>
            <person name="Andreopoulos B."/>
            <person name="Lu D."/>
            <person name="Skrede I."/>
            <person name="Drula E."/>
            <person name="Henrissat B."/>
            <person name="Morin E."/>
            <person name="Kohler A."/>
            <person name="Barry K."/>
            <person name="LaButti K."/>
            <person name="Morin E."/>
            <person name="Salamov A."/>
            <person name="Lipzen A."/>
            <person name="Mereny Z."/>
            <person name="Hegedus B."/>
            <person name="Baldrian P."/>
            <person name="Stursova M."/>
            <person name="Weitz H."/>
            <person name="Taylor A."/>
            <person name="Grigoriev I.V."/>
            <person name="Nagy L.G."/>
            <person name="Martin F."/>
            <person name="Kauserud H."/>
        </authorList>
    </citation>
    <scope>NUCLEOTIDE SEQUENCE</scope>
    <source>
        <strain evidence="1">CBHHK200</strain>
    </source>
</reference>
<keyword evidence="2" id="KW-1185">Reference proteome</keyword>
<gene>
    <name evidence="1" type="ORF">C8F04DRAFT_890919</name>
</gene>
<comment type="caution">
    <text evidence="1">The sequence shown here is derived from an EMBL/GenBank/DDBJ whole genome shotgun (WGS) entry which is preliminary data.</text>
</comment>
<evidence type="ECO:0000313" key="1">
    <source>
        <dbReference type="EMBL" id="KAJ7040077.1"/>
    </source>
</evidence>
<feature type="non-terminal residue" evidence="1">
    <location>
        <position position="152"/>
    </location>
</feature>
<sequence>EALDSLWGFTQVDSPPTHIYVEGVAAKGKKPGPGGAGIFFGLDSPLNMALAVPGPENVNADRARLFAIHEAIQQVPEDRSLLLFCTSKMIIRQLCYSAAKNMQLGWPGRNGDIFKAVVDLLASRGARTCFVFLDSKANNEAKRTAYALAKHG</sequence>
<organism evidence="1 2">
    <name type="scientific">Mycena alexandri</name>
    <dbReference type="NCBI Taxonomy" id="1745969"/>
    <lineage>
        <taxon>Eukaryota</taxon>
        <taxon>Fungi</taxon>
        <taxon>Dikarya</taxon>
        <taxon>Basidiomycota</taxon>
        <taxon>Agaricomycotina</taxon>
        <taxon>Agaricomycetes</taxon>
        <taxon>Agaricomycetidae</taxon>
        <taxon>Agaricales</taxon>
        <taxon>Marasmiineae</taxon>
        <taxon>Mycenaceae</taxon>
        <taxon>Mycena</taxon>
    </lineage>
</organism>
<dbReference type="InterPro" id="IPR012337">
    <property type="entry name" value="RNaseH-like_sf"/>
</dbReference>
<evidence type="ECO:0000313" key="2">
    <source>
        <dbReference type="Proteomes" id="UP001218188"/>
    </source>
</evidence>
<dbReference type="SUPFAM" id="SSF53098">
    <property type="entry name" value="Ribonuclease H-like"/>
    <property type="match status" value="1"/>
</dbReference>
<dbReference type="GO" id="GO:0003676">
    <property type="term" value="F:nucleic acid binding"/>
    <property type="evidence" value="ECO:0007669"/>
    <property type="project" value="InterPro"/>
</dbReference>
<accession>A0AAD6TA03</accession>
<protein>
    <recommendedName>
        <fullName evidence="3">RNase H type-1 domain-containing protein</fullName>
    </recommendedName>
</protein>